<name>A0A0Q0BXQ5_PSESX</name>
<reference evidence="1 2" key="1">
    <citation type="submission" date="2015-09" db="EMBL/GenBank/DDBJ databases">
        <title>Genome announcement of multiple Pseudomonas syringae strains.</title>
        <authorList>
            <person name="Thakur S."/>
            <person name="Wang P.W."/>
            <person name="Gong Y."/>
            <person name="Weir B.S."/>
            <person name="Guttman D.S."/>
        </authorList>
    </citation>
    <scope>NUCLEOTIDE SEQUENCE [LARGE SCALE GENOMIC DNA]</scope>
    <source>
        <strain evidence="1 2">ICMP16929</strain>
    </source>
</reference>
<proteinExistence type="predicted"/>
<evidence type="ECO:0000313" key="1">
    <source>
        <dbReference type="EMBL" id="KPY94826.1"/>
    </source>
</evidence>
<dbReference type="Proteomes" id="UP000050384">
    <property type="component" value="Unassembled WGS sequence"/>
</dbReference>
<evidence type="ECO:0000313" key="2">
    <source>
        <dbReference type="Proteomes" id="UP000050384"/>
    </source>
</evidence>
<dbReference type="AlphaFoldDB" id="A0A0Q0BXQ5"/>
<comment type="caution">
    <text evidence="1">The sequence shown here is derived from an EMBL/GenBank/DDBJ whole genome shotgun (WGS) entry which is preliminary data.</text>
</comment>
<gene>
    <name evidence="1" type="ORF">ALO94_200639</name>
</gene>
<sequence length="58" mass="5937">MMIGSSAAVIKSPVAQAPSMASAINWSVMPCRLGCRRLCQPALITGMATNSEAAPSSN</sequence>
<organism evidence="1 2">
    <name type="scientific">Pseudomonas syringae pv. spinaceae</name>
    <dbReference type="NCBI Taxonomy" id="264459"/>
    <lineage>
        <taxon>Bacteria</taxon>
        <taxon>Pseudomonadati</taxon>
        <taxon>Pseudomonadota</taxon>
        <taxon>Gammaproteobacteria</taxon>
        <taxon>Pseudomonadales</taxon>
        <taxon>Pseudomonadaceae</taxon>
        <taxon>Pseudomonas</taxon>
        <taxon>Pseudomonas syringae</taxon>
    </lineage>
</organism>
<protein>
    <submittedName>
        <fullName evidence="1">ABC transporter permease</fullName>
    </submittedName>
</protein>
<dbReference type="EMBL" id="LJRI01000630">
    <property type="protein sequence ID" value="KPY94826.1"/>
    <property type="molecule type" value="Genomic_DNA"/>
</dbReference>
<accession>A0A0Q0BXQ5</accession>